<evidence type="ECO:0000313" key="3">
    <source>
        <dbReference type="Proteomes" id="UP001139286"/>
    </source>
</evidence>
<keyword evidence="1" id="KW-0472">Membrane</keyword>
<feature type="transmembrane region" description="Helical" evidence="1">
    <location>
        <begin position="152"/>
        <end position="172"/>
    </location>
</feature>
<evidence type="ECO:0008006" key="4">
    <source>
        <dbReference type="Google" id="ProtNLM"/>
    </source>
</evidence>
<feature type="transmembrane region" description="Helical" evidence="1">
    <location>
        <begin position="179"/>
        <end position="198"/>
    </location>
</feature>
<name>A0A9X1L5M7_9FLAO</name>
<comment type="caution">
    <text evidence="2">The sequence shown here is derived from an EMBL/GenBank/DDBJ whole genome shotgun (WGS) entry which is preliminary data.</text>
</comment>
<feature type="transmembrane region" description="Helical" evidence="1">
    <location>
        <begin position="12"/>
        <end position="30"/>
    </location>
</feature>
<keyword evidence="3" id="KW-1185">Reference proteome</keyword>
<dbReference type="Proteomes" id="UP001139286">
    <property type="component" value="Unassembled WGS sequence"/>
</dbReference>
<feature type="transmembrane region" description="Helical" evidence="1">
    <location>
        <begin position="62"/>
        <end position="81"/>
    </location>
</feature>
<sequence>MIVKKLTLPVFSKLLLAVLIVTLFFNLLGVFSKSQFLIQTSFVALIPVFMTVFLMRYKKLNLPLISFLVFSLLGNVSRVFISDLSFGFISDAFYLISFGYLIFMIAPQFKFQRIDKIIAGYLILVFSINIYLLYSLYSFLLTIIPDDLGVKVFAIKSLVLVVLGFVALGVYLNYQTQKAIFFLSSVACFGFSLILEYVNEYYVSSFSYLMIDRMLYVVGIYFIFKYATIEAVKSQKLRKAKLKVRKNPKAITDVVILN</sequence>
<reference evidence="2" key="1">
    <citation type="submission" date="2021-10" db="EMBL/GenBank/DDBJ databases">
        <title>Tamlana sargassums sp. nov., and Tamlana laminarinivorans sp. nov., two new bacteria isolated from the brown alga.</title>
        <authorList>
            <person name="Li J."/>
        </authorList>
    </citation>
    <scope>NUCLEOTIDE SEQUENCE</scope>
    <source>
        <strain evidence="2">62-3</strain>
    </source>
</reference>
<proteinExistence type="predicted"/>
<feature type="transmembrane region" description="Helical" evidence="1">
    <location>
        <begin position="118"/>
        <end position="140"/>
    </location>
</feature>
<keyword evidence="1" id="KW-1133">Transmembrane helix</keyword>
<evidence type="ECO:0000256" key="1">
    <source>
        <dbReference type="SAM" id="Phobius"/>
    </source>
</evidence>
<dbReference type="EMBL" id="JAJAPX010000006">
    <property type="protein sequence ID" value="MCB4809315.1"/>
    <property type="molecule type" value="Genomic_DNA"/>
</dbReference>
<gene>
    <name evidence="2" type="ORF">LG651_13745</name>
</gene>
<feature type="transmembrane region" description="Helical" evidence="1">
    <location>
        <begin position="87"/>
        <end position="106"/>
    </location>
</feature>
<feature type="transmembrane region" description="Helical" evidence="1">
    <location>
        <begin position="36"/>
        <end position="55"/>
    </location>
</feature>
<protein>
    <recommendedName>
        <fullName evidence="4">YhhN-like protein</fullName>
    </recommendedName>
</protein>
<accession>A0A9X1L5M7</accession>
<dbReference type="AlphaFoldDB" id="A0A9X1L5M7"/>
<organism evidence="2 3">
    <name type="scientific">Neotamlana sargassicola</name>
    <dbReference type="NCBI Taxonomy" id="2883125"/>
    <lineage>
        <taxon>Bacteria</taxon>
        <taxon>Pseudomonadati</taxon>
        <taxon>Bacteroidota</taxon>
        <taxon>Flavobacteriia</taxon>
        <taxon>Flavobacteriales</taxon>
        <taxon>Flavobacteriaceae</taxon>
        <taxon>Neotamlana</taxon>
    </lineage>
</organism>
<dbReference type="RefSeq" id="WP_226696689.1">
    <property type="nucleotide sequence ID" value="NZ_JAJAPX010000006.1"/>
</dbReference>
<keyword evidence="1" id="KW-0812">Transmembrane</keyword>
<evidence type="ECO:0000313" key="2">
    <source>
        <dbReference type="EMBL" id="MCB4809315.1"/>
    </source>
</evidence>
<feature type="transmembrane region" description="Helical" evidence="1">
    <location>
        <begin position="210"/>
        <end position="229"/>
    </location>
</feature>